<dbReference type="EMBL" id="FWXT01000004">
    <property type="protein sequence ID" value="SMD03893.1"/>
    <property type="molecule type" value="Genomic_DNA"/>
</dbReference>
<evidence type="ECO:0000313" key="2">
    <source>
        <dbReference type="EMBL" id="SMD03893.1"/>
    </source>
</evidence>
<keyword evidence="3" id="KW-1185">Reference proteome</keyword>
<feature type="chain" id="PRO_5010720767" evidence="1">
    <location>
        <begin position="19"/>
        <end position="237"/>
    </location>
</feature>
<gene>
    <name evidence="2" type="ORF">SAMN04488524_4415</name>
</gene>
<reference evidence="3" key="1">
    <citation type="submission" date="2017-04" db="EMBL/GenBank/DDBJ databases">
        <authorList>
            <person name="Varghese N."/>
            <person name="Submissions S."/>
        </authorList>
    </citation>
    <scope>NUCLEOTIDE SEQUENCE [LARGE SCALE GENOMIC DNA]</scope>
    <source>
        <strain evidence="3">DSM 12126</strain>
    </source>
</reference>
<dbReference type="AlphaFoldDB" id="A0A1W2E2B8"/>
<protein>
    <submittedName>
        <fullName evidence="2">Uncharacterized protein</fullName>
    </submittedName>
</protein>
<evidence type="ECO:0000256" key="1">
    <source>
        <dbReference type="SAM" id="SignalP"/>
    </source>
</evidence>
<dbReference type="Proteomes" id="UP000192756">
    <property type="component" value="Unassembled WGS sequence"/>
</dbReference>
<name>A0A1W2E2B8_9SPHI</name>
<dbReference type="OrthoDB" id="86940at2"/>
<accession>A0A1W2E2B8</accession>
<feature type="signal peptide" evidence="1">
    <location>
        <begin position="1"/>
        <end position="18"/>
    </location>
</feature>
<sequence length="237" mass="27297">MRIKLIGFLLLCHTALYAQTFKFPTVPEQGKTIASLVPPTWKVIDSVKGDLNNDNISDLVLVMEFYRPVKENRAYGDNETEIITEVQKPRILAIYFRRSASGAYKLVTQNNNFILRSEEGGGMGDPIRPLSIDSNALSLSFEGGGNWRWKLFYTFKYQDKEWRLTKANNYTWHTGSGEMNDKQYDFVNKKRTVTSGTIDNKASANETFEQPLPLKNLRTFTSFKKPWTWQISPDEFL</sequence>
<organism evidence="2 3">
    <name type="scientific">Pedobacter africanus</name>
    <dbReference type="NCBI Taxonomy" id="151894"/>
    <lineage>
        <taxon>Bacteria</taxon>
        <taxon>Pseudomonadati</taxon>
        <taxon>Bacteroidota</taxon>
        <taxon>Sphingobacteriia</taxon>
        <taxon>Sphingobacteriales</taxon>
        <taxon>Sphingobacteriaceae</taxon>
        <taxon>Pedobacter</taxon>
    </lineage>
</organism>
<proteinExistence type="predicted"/>
<dbReference type="RefSeq" id="WP_084241193.1">
    <property type="nucleotide sequence ID" value="NZ_FWXT01000004.1"/>
</dbReference>
<dbReference type="STRING" id="151894.SAMN04488524_4415"/>
<evidence type="ECO:0000313" key="3">
    <source>
        <dbReference type="Proteomes" id="UP000192756"/>
    </source>
</evidence>
<keyword evidence="1" id="KW-0732">Signal</keyword>